<sequence length="325" mass="35971">MRTDAADFASYRFSTRDLPERIRLPLWREHFGRCVVHADIEPLSNTPIQADASLQAIQGLRMLALKGTSMRFKRLQANLADGDDSVGLIFCSPGRSQLSQRGREVELRAGDAIVILHSEPASVIYVDGLQFGLAVPRAELEQRVTNVESLAMRPIGHRTEAFRLFAAYLKSVLKARALTAPKLRHTIVIHIHDLVALAIDECPALGESSASAVMAARHNAALDYITTHFQEPGLSVQTVARCQGISPRYLQRLMASSGTSFTERLNELRLQRALELLTGSHAGRQRISDIALEVGFSDVSHFNRLFRIRFGDSPRGVRLARKAAS</sequence>
<dbReference type="PANTHER" id="PTHR46796:SF6">
    <property type="entry name" value="ARAC SUBFAMILY"/>
    <property type="match status" value="1"/>
</dbReference>
<dbReference type="GO" id="GO:0043565">
    <property type="term" value="F:sequence-specific DNA binding"/>
    <property type="evidence" value="ECO:0007669"/>
    <property type="project" value="InterPro"/>
</dbReference>
<dbReference type="Proteomes" id="UP000198992">
    <property type="component" value="Unassembled WGS sequence"/>
</dbReference>
<dbReference type="SUPFAM" id="SSF46689">
    <property type="entry name" value="Homeodomain-like"/>
    <property type="match status" value="1"/>
</dbReference>
<dbReference type="InterPro" id="IPR020449">
    <property type="entry name" value="Tscrpt_reg_AraC-type_HTH"/>
</dbReference>
<protein>
    <submittedName>
        <fullName evidence="5">AraC-binding-like domain-containing protein</fullName>
    </submittedName>
</protein>
<keyword evidence="3" id="KW-0804">Transcription</keyword>
<name>A0A1H4XHB9_9BRAD</name>
<keyword evidence="2" id="KW-0238">DNA-binding</keyword>
<reference evidence="5 6" key="1">
    <citation type="submission" date="2016-10" db="EMBL/GenBank/DDBJ databases">
        <authorList>
            <person name="de Groot N.N."/>
        </authorList>
    </citation>
    <scope>NUCLEOTIDE SEQUENCE [LARGE SCALE GENOMIC DNA]</scope>
    <source>
        <strain evidence="5 6">MT12</strain>
    </source>
</reference>
<evidence type="ECO:0000256" key="1">
    <source>
        <dbReference type="ARBA" id="ARBA00023015"/>
    </source>
</evidence>
<dbReference type="EMBL" id="FNTH01000001">
    <property type="protein sequence ID" value="SED05007.1"/>
    <property type="molecule type" value="Genomic_DNA"/>
</dbReference>
<feature type="domain" description="HTH araC/xylS-type" evidence="4">
    <location>
        <begin position="219"/>
        <end position="320"/>
    </location>
</feature>
<dbReference type="SMART" id="SM00342">
    <property type="entry name" value="HTH_ARAC"/>
    <property type="match status" value="1"/>
</dbReference>
<dbReference type="PANTHER" id="PTHR46796">
    <property type="entry name" value="HTH-TYPE TRANSCRIPTIONAL ACTIVATOR RHAS-RELATED"/>
    <property type="match status" value="1"/>
</dbReference>
<evidence type="ECO:0000259" key="4">
    <source>
        <dbReference type="PROSITE" id="PS01124"/>
    </source>
</evidence>
<proteinExistence type="predicted"/>
<dbReference type="Pfam" id="PF12833">
    <property type="entry name" value="HTH_18"/>
    <property type="match status" value="1"/>
</dbReference>
<dbReference type="InterPro" id="IPR009057">
    <property type="entry name" value="Homeodomain-like_sf"/>
</dbReference>
<keyword evidence="1" id="KW-0805">Transcription regulation</keyword>
<dbReference type="PROSITE" id="PS01124">
    <property type="entry name" value="HTH_ARAC_FAMILY_2"/>
    <property type="match status" value="1"/>
</dbReference>
<dbReference type="OrthoDB" id="4601794at2"/>
<dbReference type="RefSeq" id="WP_092117264.1">
    <property type="nucleotide sequence ID" value="NZ_FNTH01000001.1"/>
</dbReference>
<gene>
    <name evidence="5" type="ORF">SAMN05444164_3532</name>
</gene>
<dbReference type="InterPro" id="IPR035418">
    <property type="entry name" value="AraC-bd_2"/>
</dbReference>
<organism evidence="5 6">
    <name type="scientific">Bradyrhizobium erythrophlei</name>
    <dbReference type="NCBI Taxonomy" id="1437360"/>
    <lineage>
        <taxon>Bacteria</taxon>
        <taxon>Pseudomonadati</taxon>
        <taxon>Pseudomonadota</taxon>
        <taxon>Alphaproteobacteria</taxon>
        <taxon>Hyphomicrobiales</taxon>
        <taxon>Nitrobacteraceae</taxon>
        <taxon>Bradyrhizobium</taxon>
    </lineage>
</organism>
<dbReference type="Pfam" id="PF14525">
    <property type="entry name" value="AraC_binding_2"/>
    <property type="match status" value="1"/>
</dbReference>
<dbReference type="PRINTS" id="PR00032">
    <property type="entry name" value="HTHARAC"/>
</dbReference>
<accession>A0A1H4XHB9</accession>
<dbReference type="Gene3D" id="1.10.10.60">
    <property type="entry name" value="Homeodomain-like"/>
    <property type="match status" value="1"/>
</dbReference>
<evidence type="ECO:0000256" key="3">
    <source>
        <dbReference type="ARBA" id="ARBA00023163"/>
    </source>
</evidence>
<dbReference type="InterPro" id="IPR018060">
    <property type="entry name" value="HTH_AraC"/>
</dbReference>
<dbReference type="GO" id="GO:0003700">
    <property type="term" value="F:DNA-binding transcription factor activity"/>
    <property type="evidence" value="ECO:0007669"/>
    <property type="project" value="InterPro"/>
</dbReference>
<dbReference type="AlphaFoldDB" id="A0A1H4XHB9"/>
<evidence type="ECO:0000313" key="5">
    <source>
        <dbReference type="EMBL" id="SED05007.1"/>
    </source>
</evidence>
<evidence type="ECO:0000256" key="2">
    <source>
        <dbReference type="ARBA" id="ARBA00023125"/>
    </source>
</evidence>
<dbReference type="InterPro" id="IPR050204">
    <property type="entry name" value="AraC_XylS_family_regulators"/>
</dbReference>
<evidence type="ECO:0000313" key="6">
    <source>
        <dbReference type="Proteomes" id="UP000198992"/>
    </source>
</evidence>